<gene>
    <name evidence="1" type="ORF">HNQ81_002300</name>
</gene>
<proteinExistence type="predicted"/>
<accession>A0A840UYN9</accession>
<reference evidence="1 2" key="1">
    <citation type="submission" date="2020-08" db="EMBL/GenBank/DDBJ databases">
        <title>Genomic Encyclopedia of Type Strains, Phase IV (KMG-IV): sequencing the most valuable type-strain genomes for metagenomic binning, comparative biology and taxonomic classification.</title>
        <authorList>
            <person name="Goeker M."/>
        </authorList>
    </citation>
    <scope>NUCLEOTIDE SEQUENCE [LARGE SCALE GENOMIC DNA]</scope>
    <source>
        <strain evidence="1 2">DSM 28570</strain>
    </source>
</reference>
<dbReference type="RefSeq" id="WP_275888810.1">
    <property type="nucleotide sequence ID" value="NZ_JACHEO010000013.1"/>
</dbReference>
<organism evidence="1 2">
    <name type="scientific">Desulfoprunum benzoelyticum</name>
    <dbReference type="NCBI Taxonomy" id="1506996"/>
    <lineage>
        <taxon>Bacteria</taxon>
        <taxon>Pseudomonadati</taxon>
        <taxon>Thermodesulfobacteriota</taxon>
        <taxon>Desulfobulbia</taxon>
        <taxon>Desulfobulbales</taxon>
        <taxon>Desulfobulbaceae</taxon>
        <taxon>Desulfoprunum</taxon>
    </lineage>
</organism>
<evidence type="ECO:0000313" key="2">
    <source>
        <dbReference type="Proteomes" id="UP000539642"/>
    </source>
</evidence>
<evidence type="ECO:0000313" key="1">
    <source>
        <dbReference type="EMBL" id="MBB5348564.1"/>
    </source>
</evidence>
<dbReference type="EMBL" id="JACHEO010000013">
    <property type="protein sequence ID" value="MBB5348564.1"/>
    <property type="molecule type" value="Genomic_DNA"/>
</dbReference>
<keyword evidence="2" id="KW-1185">Reference proteome</keyword>
<comment type="caution">
    <text evidence="1">The sequence shown here is derived from an EMBL/GenBank/DDBJ whole genome shotgun (WGS) entry which is preliminary data.</text>
</comment>
<protein>
    <submittedName>
        <fullName evidence="1">Putative AAA+ superfamily ATPase</fullName>
    </submittedName>
</protein>
<sequence length="41" mass="4633">MVELAATEGTIVTWRTDETIPLSFGSIQVVPVWRFLLETEP</sequence>
<name>A0A840UYN9_9BACT</name>
<dbReference type="AlphaFoldDB" id="A0A840UYN9"/>
<dbReference type="Proteomes" id="UP000539642">
    <property type="component" value="Unassembled WGS sequence"/>
</dbReference>